<dbReference type="OrthoDB" id="197262at2"/>
<evidence type="ECO:0000256" key="5">
    <source>
        <dbReference type="ARBA" id="ARBA00022617"/>
    </source>
</evidence>
<keyword evidence="4" id="KW-1003">Cell membrane</keyword>
<evidence type="ECO:0000256" key="4">
    <source>
        <dbReference type="ARBA" id="ARBA00022475"/>
    </source>
</evidence>
<evidence type="ECO:0000256" key="8">
    <source>
        <dbReference type="ARBA" id="ARBA00022982"/>
    </source>
</evidence>
<evidence type="ECO:0000256" key="6">
    <source>
        <dbReference type="ARBA" id="ARBA00022692"/>
    </source>
</evidence>
<gene>
    <name evidence="14" type="primary">hupC_2</name>
    <name evidence="14" type="ORF">Taqua_01485</name>
</gene>
<dbReference type="SUPFAM" id="SSF81342">
    <property type="entry name" value="Transmembrane di-heme cytochromes"/>
    <property type="match status" value="1"/>
</dbReference>
<evidence type="ECO:0000313" key="14">
    <source>
        <dbReference type="EMBL" id="TSE24551.1"/>
    </source>
</evidence>
<evidence type="ECO:0000256" key="7">
    <source>
        <dbReference type="ARBA" id="ARBA00022723"/>
    </source>
</evidence>
<feature type="transmembrane region" description="Helical" evidence="12">
    <location>
        <begin position="70"/>
        <end position="91"/>
    </location>
</feature>
<evidence type="ECO:0000313" key="15">
    <source>
        <dbReference type="Proteomes" id="UP000318554"/>
    </source>
</evidence>
<dbReference type="GO" id="GO:0022904">
    <property type="term" value="P:respiratory electron transport chain"/>
    <property type="evidence" value="ECO:0007669"/>
    <property type="project" value="InterPro"/>
</dbReference>
<protein>
    <submittedName>
        <fullName evidence="14">Putative Ni/Fe-hydrogenase B-type cytochrome subunit</fullName>
    </submittedName>
</protein>
<dbReference type="GO" id="GO:0009055">
    <property type="term" value="F:electron transfer activity"/>
    <property type="evidence" value="ECO:0007669"/>
    <property type="project" value="InterPro"/>
</dbReference>
<evidence type="ECO:0000256" key="9">
    <source>
        <dbReference type="ARBA" id="ARBA00022989"/>
    </source>
</evidence>
<dbReference type="PANTHER" id="PTHR30485">
    <property type="entry name" value="NI/FE-HYDROGENASE 1 B-TYPE CYTOCHROME SUBUNIT"/>
    <property type="match status" value="1"/>
</dbReference>
<keyword evidence="8" id="KW-0249">Electron transport</keyword>
<dbReference type="InterPro" id="IPR011577">
    <property type="entry name" value="Cyt_b561_bac/Ni-Hgenase"/>
</dbReference>
<dbReference type="FunFam" id="1.20.950.20:FF:000003">
    <property type="entry name" value="Ni/Fe-hydrogenase 1 b-type cytochrome subunit"/>
    <property type="match status" value="1"/>
</dbReference>
<comment type="caution">
    <text evidence="14">The sequence shown here is derived from an EMBL/GenBank/DDBJ whole genome shotgun (WGS) entry which is preliminary data.</text>
</comment>
<feature type="transmembrane region" description="Helical" evidence="12">
    <location>
        <begin position="192"/>
        <end position="212"/>
    </location>
</feature>
<dbReference type="GO" id="GO:0020037">
    <property type="term" value="F:heme binding"/>
    <property type="evidence" value="ECO:0007669"/>
    <property type="project" value="TreeGrafter"/>
</dbReference>
<name>A0A554WLX5_9BURK</name>
<keyword evidence="3" id="KW-0813">Transport</keyword>
<evidence type="ECO:0000256" key="12">
    <source>
        <dbReference type="SAM" id="Phobius"/>
    </source>
</evidence>
<feature type="transmembrane region" description="Helical" evidence="12">
    <location>
        <begin position="137"/>
        <end position="161"/>
    </location>
</feature>
<accession>A0A554WLX5</accession>
<dbReference type="RefSeq" id="WP_144326098.1">
    <property type="nucleotide sequence ID" value="NZ_VJNA01000016.1"/>
</dbReference>
<feature type="domain" description="Cytochrome b561 bacterial/Ni-hydrogenase" evidence="13">
    <location>
        <begin position="22"/>
        <end position="229"/>
    </location>
</feature>
<dbReference type="Pfam" id="PF01292">
    <property type="entry name" value="Ni_hydr_CYTB"/>
    <property type="match status" value="1"/>
</dbReference>
<dbReference type="Proteomes" id="UP000318554">
    <property type="component" value="Unassembled WGS sequence"/>
</dbReference>
<keyword evidence="9 12" id="KW-1133">Transmembrane helix</keyword>
<dbReference type="NCBIfam" id="TIGR02125">
    <property type="entry name" value="CytB-hydogenase"/>
    <property type="match status" value="1"/>
</dbReference>
<dbReference type="AlphaFoldDB" id="A0A554WLX5"/>
<dbReference type="EMBL" id="VJNA01000016">
    <property type="protein sequence ID" value="TSE24551.1"/>
    <property type="molecule type" value="Genomic_DNA"/>
</dbReference>
<evidence type="ECO:0000259" key="13">
    <source>
        <dbReference type="Pfam" id="PF01292"/>
    </source>
</evidence>
<reference evidence="14 15" key="1">
    <citation type="submission" date="2019-07" db="EMBL/GenBank/DDBJ databases">
        <title>Tepidimonas aquatica CLN-1 draft genome.</title>
        <authorList>
            <person name="Da Costa M.S."/>
            <person name="Froufe H.J.C."/>
            <person name="Egas C."/>
            <person name="Albuquerque L."/>
        </authorList>
    </citation>
    <scope>NUCLEOTIDE SEQUENCE [LARGE SCALE GENOMIC DNA]</scope>
    <source>
        <strain evidence="14 15">CLN-1</strain>
    </source>
</reference>
<proteinExistence type="inferred from homology"/>
<dbReference type="InterPro" id="IPR051542">
    <property type="entry name" value="Hydrogenase_cytochrome"/>
</dbReference>
<evidence type="ECO:0000256" key="3">
    <source>
        <dbReference type="ARBA" id="ARBA00022448"/>
    </source>
</evidence>
<dbReference type="InterPro" id="IPR000516">
    <property type="entry name" value="Ni-dep_Hydgase_cyt-B"/>
</dbReference>
<dbReference type="Gene3D" id="1.20.950.20">
    <property type="entry name" value="Transmembrane di-heme cytochromes, Chain C"/>
    <property type="match status" value="1"/>
</dbReference>
<evidence type="ECO:0000256" key="10">
    <source>
        <dbReference type="ARBA" id="ARBA00023004"/>
    </source>
</evidence>
<organism evidence="14 15">
    <name type="scientific">Tepidimonas aquatica</name>
    <dbReference type="NCBI Taxonomy" id="247482"/>
    <lineage>
        <taxon>Bacteria</taxon>
        <taxon>Pseudomonadati</taxon>
        <taxon>Pseudomonadota</taxon>
        <taxon>Betaproteobacteria</taxon>
        <taxon>Burkholderiales</taxon>
        <taxon>Tepidimonas</taxon>
    </lineage>
</organism>
<evidence type="ECO:0000256" key="11">
    <source>
        <dbReference type="ARBA" id="ARBA00023136"/>
    </source>
</evidence>
<dbReference type="InterPro" id="IPR016174">
    <property type="entry name" value="Di-haem_cyt_TM"/>
</dbReference>
<dbReference type="GO" id="GO:0005506">
    <property type="term" value="F:iron ion binding"/>
    <property type="evidence" value="ECO:0007669"/>
    <property type="project" value="InterPro"/>
</dbReference>
<keyword evidence="6 12" id="KW-0812">Transmembrane</keyword>
<keyword evidence="10" id="KW-0408">Iron</keyword>
<dbReference type="PANTHER" id="PTHR30485:SF0">
    <property type="entry name" value="NI_FE-HYDROGENASE 1 B-TYPE CYTOCHROME SUBUNIT-RELATED"/>
    <property type="match status" value="1"/>
</dbReference>
<comment type="subcellular location">
    <subcellularLocation>
        <location evidence="1">Cell membrane</location>
        <topology evidence="1">Multi-pass membrane protein</topology>
    </subcellularLocation>
</comment>
<dbReference type="GO" id="GO:0005886">
    <property type="term" value="C:plasma membrane"/>
    <property type="evidence" value="ECO:0007669"/>
    <property type="project" value="UniProtKB-SubCell"/>
</dbReference>
<keyword evidence="5" id="KW-0349">Heme</keyword>
<keyword evidence="15" id="KW-1185">Reference proteome</keyword>
<sequence>MLSAQDMREAVDHGRNVRAVYVYEAPVRLWHWVNALAITVLAVSGWFIASPLPSLPGEASAHFLMGYIRFIHFVAGYVLLAGFLGRIYWAFVGNAHARQLFVLPIFNANWWKEVLFELRWYLFLERAPKKYVGHNPLAQLAMFGLFLTTVVFMIVTGFALYGEGAQEGSWSHTLFTSWVIPLFGQSQDVHTWHHAGMWVMVLFVMVHVYAAIREDIMSRQSLVSTMLSGWRMFKDDKP</sequence>
<evidence type="ECO:0000256" key="1">
    <source>
        <dbReference type="ARBA" id="ARBA00004651"/>
    </source>
</evidence>
<comment type="similarity">
    <text evidence="2">Belongs to the HupC/HyaC/HydC family.</text>
</comment>
<keyword evidence="7" id="KW-0479">Metal-binding</keyword>
<evidence type="ECO:0000256" key="2">
    <source>
        <dbReference type="ARBA" id="ARBA00008622"/>
    </source>
</evidence>
<dbReference type="PRINTS" id="PR00161">
    <property type="entry name" value="NIHGNASECYTB"/>
</dbReference>
<feature type="transmembrane region" description="Helical" evidence="12">
    <location>
        <begin position="29"/>
        <end position="49"/>
    </location>
</feature>
<keyword evidence="11 12" id="KW-0472">Membrane</keyword>